<evidence type="ECO:0000313" key="1">
    <source>
        <dbReference type="EMBL" id="NRN69836.1"/>
    </source>
</evidence>
<dbReference type="InterPro" id="IPR036890">
    <property type="entry name" value="HATPase_C_sf"/>
</dbReference>
<name>A0ABX2FEM6_9PSEU</name>
<accession>A0ABX2FEM6</accession>
<sequence length="956" mass="102289">MSNDELLVGTDPFGTRRLREAVLAAWSASPTRFREDANAEEDLRLGAYRDRLLVELAQNAADAAGFGGRLRLSIVDNELRAANTGAPLDADGVAALASLRASAKRDILGTVGQFGVGFSAVLSVTDEPEVVSTTGSVRFSARRTREIPEIQDHVAARAGQVPVLRLVWPTASVPPEGFDTEVRLPLRPDVDQDALLAGFREQAPDLLLALPGLASIEVGDSRWTSTDSADTVVLTGPEGTTRWMLRRATGKLSDTAGLGMETSTEWMVCWAIPVSESGVPQPLTEDVLHAPTPTDERLSLPARLLASLPIEASRRRVMSSPAVAEVLAEAAKLYPALVFDIPEAHRTALVPVPGFPRSDVDAQIRDLLIAELRTHAWLPGVLESLAPASARVLEIPSDALADLLSDVVPNLASAQLAQPEHAHALAALEISRLRISEVVAAITGIDQEPSWWRRVYEALAPFAENDAAIRENLSGLPVPLVDGRTLPGPRGTLLADEPEFLSDLDVPGLRLVHPDAAHPLLERLGARHAGASELLDALQEAVERSVADASAGLIVSGLAHAVLGLVGQAGGRPWLKSLALPDSEGDWRAADELALPGSRFLEVLDPDSPLGLLDPEFAERWSADVLSAVGVLTGFAVIVDEEPIGPEHDLADEDEWWSSGAEEPKRVVAVRDLDLVADDKWPEALRLLALEPATWQALREPGGYTAWWISRYALLEGQAPRTWRTAGASDLVGLYDPLPIELGDELAAAAGVRTRLEIKDAADAEDLLERLGDPARTVPHGVSLRAHAALAGSVDVSLLDAPERVRVLSGEAVDAEDCVVLDAPWLLAVLPPNRVVAALDDDAAEPLAELLDLPLASESAGDVTGGELVPWAELGAVVVAAELLGFELPLEGVIVHDELTANGQRVHWWVDRQNRVHCEDTPDGLARALAWASDRWIDRHVIHAILEDPDPSTVLA</sequence>
<dbReference type="GO" id="GO:0016301">
    <property type="term" value="F:kinase activity"/>
    <property type="evidence" value="ECO:0007669"/>
    <property type="project" value="UniProtKB-KW"/>
</dbReference>
<dbReference type="NCBIfam" id="NF047352">
    <property type="entry name" value="P_loop_sacsin"/>
    <property type="match status" value="1"/>
</dbReference>
<keyword evidence="1" id="KW-0808">Transferase</keyword>
<proteinExistence type="predicted"/>
<gene>
    <name evidence="1" type="ORF">GC106_70970</name>
</gene>
<dbReference type="EMBL" id="JAAATY010000031">
    <property type="protein sequence ID" value="NRN69836.1"/>
    <property type="molecule type" value="Genomic_DNA"/>
</dbReference>
<keyword evidence="2" id="KW-1185">Reference proteome</keyword>
<evidence type="ECO:0000313" key="2">
    <source>
        <dbReference type="Proteomes" id="UP000763557"/>
    </source>
</evidence>
<reference evidence="1 2" key="1">
    <citation type="submission" date="2020-01" db="EMBL/GenBank/DDBJ databases">
        <title>Kibdelosporangium persica a novel Actinomycetes from a hot desert in Iran.</title>
        <authorList>
            <person name="Safaei N."/>
            <person name="Zaburannyi N."/>
            <person name="Mueller R."/>
            <person name="Wink J."/>
        </authorList>
    </citation>
    <scope>NUCLEOTIDE SEQUENCE [LARGE SCALE GENOMIC DNA]</scope>
    <source>
        <strain evidence="1 2">4NS15</strain>
    </source>
</reference>
<keyword evidence="1" id="KW-0418">Kinase</keyword>
<organism evidence="1 2">
    <name type="scientific">Kibdelosporangium persicum</name>
    <dbReference type="NCBI Taxonomy" id="2698649"/>
    <lineage>
        <taxon>Bacteria</taxon>
        <taxon>Bacillati</taxon>
        <taxon>Actinomycetota</taxon>
        <taxon>Actinomycetes</taxon>
        <taxon>Pseudonocardiales</taxon>
        <taxon>Pseudonocardiaceae</taxon>
        <taxon>Kibdelosporangium</taxon>
    </lineage>
</organism>
<dbReference type="Proteomes" id="UP000763557">
    <property type="component" value="Unassembled WGS sequence"/>
</dbReference>
<comment type="caution">
    <text evidence="1">The sequence shown here is derived from an EMBL/GenBank/DDBJ whole genome shotgun (WGS) entry which is preliminary data.</text>
</comment>
<dbReference type="SUPFAM" id="SSF55874">
    <property type="entry name" value="ATPase domain of HSP90 chaperone/DNA topoisomerase II/histidine kinase"/>
    <property type="match status" value="1"/>
</dbReference>
<protein>
    <submittedName>
        <fullName evidence="1">Histidine kinase</fullName>
    </submittedName>
</protein>